<proteinExistence type="predicted"/>
<dbReference type="EMBL" id="CP053452">
    <property type="protein sequence ID" value="QJX00302.1"/>
    <property type="molecule type" value="Genomic_DNA"/>
</dbReference>
<evidence type="ECO:0000313" key="2">
    <source>
        <dbReference type="EMBL" id="QJX00302.1"/>
    </source>
</evidence>
<gene>
    <name evidence="2" type="ORF">FTUN_7927</name>
</gene>
<dbReference type="AlphaFoldDB" id="A0A6M5Z4B4"/>
<reference evidence="3" key="1">
    <citation type="submission" date="2020-05" db="EMBL/GenBank/DDBJ databases">
        <title>Frigoriglobus tundricola gen. nov., sp. nov., a psychrotolerant cellulolytic planctomycete of the family Gemmataceae with two divergent copies of 16S rRNA gene.</title>
        <authorList>
            <person name="Kulichevskaya I.S."/>
            <person name="Ivanova A.A."/>
            <person name="Naumoff D.G."/>
            <person name="Beletsky A.V."/>
            <person name="Rijpstra W.I.C."/>
            <person name="Sinninghe Damste J.S."/>
            <person name="Mardanov A.V."/>
            <person name="Ravin N.V."/>
            <person name="Dedysh S.N."/>
        </authorList>
    </citation>
    <scope>NUCLEOTIDE SEQUENCE [LARGE SCALE GENOMIC DNA]</scope>
    <source>
        <strain evidence="3">PL17</strain>
    </source>
</reference>
<dbReference type="Proteomes" id="UP000503447">
    <property type="component" value="Chromosome"/>
</dbReference>
<protein>
    <submittedName>
        <fullName evidence="2">Uncharacterized protein</fullName>
    </submittedName>
</protein>
<sequence length="84" mass="8753">MFAFLGMCVQVFARAWLPAPAQPADPFGKPLGEFIDAITRSVCFGGVMGLAVGFLQAGRLCRLLSTDETPSPTGGDESPPTPPA</sequence>
<dbReference type="KEGG" id="ftj:FTUN_7927"/>
<organism evidence="2 3">
    <name type="scientific">Frigoriglobus tundricola</name>
    <dbReference type="NCBI Taxonomy" id="2774151"/>
    <lineage>
        <taxon>Bacteria</taxon>
        <taxon>Pseudomonadati</taxon>
        <taxon>Planctomycetota</taxon>
        <taxon>Planctomycetia</taxon>
        <taxon>Gemmatales</taxon>
        <taxon>Gemmataceae</taxon>
        <taxon>Frigoriglobus</taxon>
    </lineage>
</organism>
<name>A0A6M5Z4B4_9BACT</name>
<keyword evidence="3" id="KW-1185">Reference proteome</keyword>
<evidence type="ECO:0000256" key="1">
    <source>
        <dbReference type="SAM" id="MobiDB-lite"/>
    </source>
</evidence>
<evidence type="ECO:0000313" key="3">
    <source>
        <dbReference type="Proteomes" id="UP000503447"/>
    </source>
</evidence>
<feature type="region of interest" description="Disordered" evidence="1">
    <location>
        <begin position="65"/>
        <end position="84"/>
    </location>
</feature>
<accession>A0A6M5Z4B4</accession>